<dbReference type="OrthoDB" id="2018625at2759"/>
<keyword evidence="1" id="KW-1133">Transmembrane helix</keyword>
<keyword evidence="3" id="KW-1185">Reference proteome</keyword>
<dbReference type="eggNOG" id="ENOG502S4KC">
    <property type="taxonomic scope" value="Eukaryota"/>
</dbReference>
<evidence type="ECO:0000313" key="3">
    <source>
        <dbReference type="Proteomes" id="UP000009183"/>
    </source>
</evidence>
<sequence length="136" mass="14637">MEASLSSSHVLAFSSSNICSRSSVSVPSKSAVSFISRSNLLRKSRRQTARVSVVNDVSAVADPAQVEVTWQIVVGALAGVTPFIVAGIEFSKRIVAQKRCGVCGGSGLVLRDKYYFRCPGCGGFLPWQSWKRFFSG</sequence>
<evidence type="ECO:0008006" key="4">
    <source>
        <dbReference type="Google" id="ProtNLM"/>
    </source>
</evidence>
<dbReference type="PaxDb" id="29760-VIT_19s0090g01750.t01"/>
<gene>
    <name evidence="2" type="ordered locus">VIT_19s0090g01750</name>
</gene>
<keyword evidence="1" id="KW-0812">Transmembrane</keyword>
<dbReference type="InParanoid" id="D7T880"/>
<dbReference type="PANTHER" id="PTHR36809:SF1">
    <property type="entry name" value="TRANSMEMBRANE PROTEIN"/>
    <property type="match status" value="1"/>
</dbReference>
<keyword evidence="1" id="KW-0472">Membrane</keyword>
<dbReference type="EMBL" id="FN595751">
    <property type="protein sequence ID" value="CBI26739.3"/>
    <property type="molecule type" value="Genomic_DNA"/>
</dbReference>
<proteinExistence type="predicted"/>
<name>D7T880_VITVI</name>
<dbReference type="FunCoup" id="D7T880">
    <property type="interactions" value="77"/>
</dbReference>
<dbReference type="PANTHER" id="PTHR36809">
    <property type="entry name" value="TRANSMEMBRANE PROTEIN"/>
    <property type="match status" value="1"/>
</dbReference>
<evidence type="ECO:0000256" key="1">
    <source>
        <dbReference type="SAM" id="Phobius"/>
    </source>
</evidence>
<organism evidence="2 3">
    <name type="scientific">Vitis vinifera</name>
    <name type="common">Grape</name>
    <dbReference type="NCBI Taxonomy" id="29760"/>
    <lineage>
        <taxon>Eukaryota</taxon>
        <taxon>Viridiplantae</taxon>
        <taxon>Streptophyta</taxon>
        <taxon>Embryophyta</taxon>
        <taxon>Tracheophyta</taxon>
        <taxon>Spermatophyta</taxon>
        <taxon>Magnoliopsida</taxon>
        <taxon>eudicotyledons</taxon>
        <taxon>Gunneridae</taxon>
        <taxon>Pentapetalae</taxon>
        <taxon>rosids</taxon>
        <taxon>Vitales</taxon>
        <taxon>Vitaceae</taxon>
        <taxon>Viteae</taxon>
        <taxon>Vitis</taxon>
    </lineage>
</organism>
<protein>
    <recommendedName>
        <fullName evidence="4">Viral late gene transcription factor 3 zinc ribbon domain-containing protein</fullName>
    </recommendedName>
</protein>
<evidence type="ECO:0000313" key="2">
    <source>
        <dbReference type="EMBL" id="CBI26739.3"/>
    </source>
</evidence>
<dbReference type="Proteomes" id="UP000009183">
    <property type="component" value="Chromosome 19"/>
</dbReference>
<dbReference type="HOGENOM" id="CLU_127928_1_0_1"/>
<reference evidence="3" key="1">
    <citation type="journal article" date="2007" name="Nature">
        <title>The grapevine genome sequence suggests ancestral hexaploidization in major angiosperm phyla.</title>
        <authorList>
            <consortium name="The French-Italian Public Consortium for Grapevine Genome Characterization."/>
            <person name="Jaillon O."/>
            <person name="Aury J.-M."/>
            <person name="Noel B."/>
            <person name="Policriti A."/>
            <person name="Clepet C."/>
            <person name="Casagrande A."/>
            <person name="Choisne N."/>
            <person name="Aubourg S."/>
            <person name="Vitulo N."/>
            <person name="Jubin C."/>
            <person name="Vezzi A."/>
            <person name="Legeai F."/>
            <person name="Hugueney P."/>
            <person name="Dasilva C."/>
            <person name="Horner D."/>
            <person name="Mica E."/>
            <person name="Jublot D."/>
            <person name="Poulain J."/>
            <person name="Bruyere C."/>
            <person name="Billault A."/>
            <person name="Segurens B."/>
            <person name="Gouyvenoux M."/>
            <person name="Ugarte E."/>
            <person name="Cattonaro F."/>
            <person name="Anthouard V."/>
            <person name="Vico V."/>
            <person name="Del Fabbro C."/>
            <person name="Alaux M."/>
            <person name="Di Gaspero G."/>
            <person name="Dumas V."/>
            <person name="Felice N."/>
            <person name="Paillard S."/>
            <person name="Juman I."/>
            <person name="Moroldo M."/>
            <person name="Scalabrin S."/>
            <person name="Canaguier A."/>
            <person name="Le Clainche I."/>
            <person name="Malacrida G."/>
            <person name="Durand E."/>
            <person name="Pesole G."/>
            <person name="Laucou V."/>
            <person name="Chatelet P."/>
            <person name="Merdinoglu D."/>
            <person name="Delledonne M."/>
            <person name="Pezzotti M."/>
            <person name="Lecharny A."/>
            <person name="Scarpelli C."/>
            <person name="Artiguenave F."/>
            <person name="Pe M.E."/>
            <person name="Valle G."/>
            <person name="Morgante M."/>
            <person name="Caboche M."/>
            <person name="Adam-Blondon A.-F."/>
            <person name="Weissenbach J."/>
            <person name="Quetier F."/>
            <person name="Wincker P."/>
        </authorList>
    </citation>
    <scope>NUCLEOTIDE SEQUENCE [LARGE SCALE GENOMIC DNA]</scope>
    <source>
        <strain evidence="3">cv. Pinot noir / PN40024</strain>
    </source>
</reference>
<dbReference type="OMA" id="RISPMSE"/>
<accession>D7T880</accession>
<feature type="transmembrane region" description="Helical" evidence="1">
    <location>
        <begin position="68"/>
        <end position="88"/>
    </location>
</feature>
<dbReference type="AlphaFoldDB" id="D7T880"/>